<comment type="caution">
    <text evidence="2">The sequence shown here is derived from an EMBL/GenBank/DDBJ whole genome shotgun (WGS) entry which is preliminary data.</text>
</comment>
<proteinExistence type="predicted"/>
<feature type="compositionally biased region" description="Polar residues" evidence="1">
    <location>
        <begin position="430"/>
        <end position="450"/>
    </location>
</feature>
<organism evidence="2 3">
    <name type="scientific">Glomus cerebriforme</name>
    <dbReference type="NCBI Taxonomy" id="658196"/>
    <lineage>
        <taxon>Eukaryota</taxon>
        <taxon>Fungi</taxon>
        <taxon>Fungi incertae sedis</taxon>
        <taxon>Mucoromycota</taxon>
        <taxon>Glomeromycotina</taxon>
        <taxon>Glomeromycetes</taxon>
        <taxon>Glomerales</taxon>
        <taxon>Glomeraceae</taxon>
        <taxon>Glomus</taxon>
    </lineage>
</organism>
<dbReference type="OrthoDB" id="2413631at2759"/>
<accession>A0A397SA61</accession>
<dbReference type="Proteomes" id="UP000265703">
    <property type="component" value="Unassembled WGS sequence"/>
</dbReference>
<dbReference type="STRING" id="658196.A0A397SA61"/>
<evidence type="ECO:0000256" key="1">
    <source>
        <dbReference type="SAM" id="MobiDB-lite"/>
    </source>
</evidence>
<reference evidence="2 3" key="1">
    <citation type="submission" date="2018-06" db="EMBL/GenBank/DDBJ databases">
        <title>Comparative genomics reveals the genomic features of Rhizophagus irregularis, R. cerebriforme, R. diaphanum and Gigaspora rosea, and their symbiotic lifestyle signature.</title>
        <authorList>
            <person name="Morin E."/>
            <person name="San Clemente H."/>
            <person name="Chen E.C.H."/>
            <person name="De La Providencia I."/>
            <person name="Hainaut M."/>
            <person name="Kuo A."/>
            <person name="Kohler A."/>
            <person name="Murat C."/>
            <person name="Tang N."/>
            <person name="Roy S."/>
            <person name="Loubradou J."/>
            <person name="Henrissat B."/>
            <person name="Grigoriev I.V."/>
            <person name="Corradi N."/>
            <person name="Roux C."/>
            <person name="Martin F.M."/>
        </authorList>
    </citation>
    <scope>NUCLEOTIDE SEQUENCE [LARGE SCALE GENOMIC DNA]</scope>
    <source>
        <strain evidence="2 3">DAOM 227022</strain>
    </source>
</reference>
<dbReference type="EMBL" id="QKYT01000673">
    <property type="protein sequence ID" value="RIA82362.1"/>
    <property type="molecule type" value="Genomic_DNA"/>
</dbReference>
<keyword evidence="3" id="KW-1185">Reference proteome</keyword>
<dbReference type="AlphaFoldDB" id="A0A397SA61"/>
<evidence type="ECO:0000313" key="2">
    <source>
        <dbReference type="EMBL" id="RIA82362.1"/>
    </source>
</evidence>
<name>A0A397SA61_9GLOM</name>
<feature type="region of interest" description="Disordered" evidence="1">
    <location>
        <begin position="417"/>
        <end position="464"/>
    </location>
</feature>
<protein>
    <submittedName>
        <fullName evidence="2">Uncharacterized protein</fullName>
    </submittedName>
</protein>
<evidence type="ECO:0000313" key="3">
    <source>
        <dbReference type="Proteomes" id="UP000265703"/>
    </source>
</evidence>
<sequence length="523" mass="60268">MRFSGIKKSRILSCKNRKVTETLYHEAKYIRDMISQEVARLQRKFPGKEFQVALLYEKPMSHLPFGSADPILLYSILDTYDDSQIPDIEHPDSDTYDVFWIYISEPKAITGGCNPKSDNRLNNCLYNYLKMGYRTKWKLSQAIKTSELLKERLHLSRQDPISIQLIPEVKTASSICINVTGDHYYQSNKKHKRSISLVLANGHYSLIRNPERQLTNWMESLDKFKEYLYKSPNYAYIELFERCSQAIPANEPLDPQEAYWISDTMREILLSDQERIFRAEVEYKEDMTNVFSYSKKNKYTQYDLNNAKALGLKYSLIQDGFPNALCEGGSAGQIAKRIINIIWEALCQRSYTYEKESKNFSIPEGTVVKKYQPTGYRKVLFKLSYSDQLFKEENPEDSPLIACQKDAPKTLGALKYEKEDSVSEDGVSKDNVSGDNVSKDNVSGDNVSEDNVSKDNISEDDEAGAGWEIEDDYYLIPSWRSAEIHARALAEVIIPEQQERPDQLFPLEEGEYCEQCIDQVTTN</sequence>
<gene>
    <name evidence="2" type="ORF">C1645_835484</name>
</gene>